<accession>A0A4Y3K779</accession>
<dbReference type="EMBL" id="BJLP01000001">
    <property type="protein sequence ID" value="GEA79586.1"/>
    <property type="molecule type" value="Genomic_DNA"/>
</dbReference>
<evidence type="ECO:0000313" key="1">
    <source>
        <dbReference type="EMBL" id="GEA79586.1"/>
    </source>
</evidence>
<proteinExistence type="predicted"/>
<organism evidence="1 2">
    <name type="scientific">Cellulomonas uda</name>
    <dbReference type="NCBI Taxonomy" id="1714"/>
    <lineage>
        <taxon>Bacteria</taxon>
        <taxon>Bacillati</taxon>
        <taxon>Actinomycetota</taxon>
        <taxon>Actinomycetes</taxon>
        <taxon>Micrococcales</taxon>
        <taxon>Cellulomonadaceae</taxon>
        <taxon>Cellulomonas</taxon>
    </lineage>
</organism>
<comment type="caution">
    <text evidence="1">The sequence shown here is derived from an EMBL/GenBank/DDBJ whole genome shotgun (WGS) entry which is preliminary data.</text>
</comment>
<evidence type="ECO:0000313" key="2">
    <source>
        <dbReference type="Proteomes" id="UP000315842"/>
    </source>
</evidence>
<dbReference type="Proteomes" id="UP000315842">
    <property type="component" value="Unassembled WGS sequence"/>
</dbReference>
<protein>
    <submittedName>
        <fullName evidence="1">Uncharacterized protein</fullName>
    </submittedName>
</protein>
<sequence>MRPAICTRCPAALSPEYHCQFVFVTNDTAVFHAPSEPIAGIPNDNGRCSWTRKNAYNPRTLTKENASTDRAYTDQR</sequence>
<gene>
    <name evidence="1" type="ORF">CUD01_00300</name>
</gene>
<dbReference type="AlphaFoldDB" id="A0A4Y3K779"/>
<name>A0A4Y3K779_CELUD</name>
<reference evidence="1 2" key="1">
    <citation type="submission" date="2019-06" db="EMBL/GenBank/DDBJ databases">
        <title>Whole genome shotgun sequence of Cellulomonas uda NBRC 3747.</title>
        <authorList>
            <person name="Hosoyama A."/>
            <person name="Uohara A."/>
            <person name="Ohji S."/>
            <person name="Ichikawa N."/>
        </authorList>
    </citation>
    <scope>NUCLEOTIDE SEQUENCE [LARGE SCALE GENOMIC DNA]</scope>
    <source>
        <strain evidence="1 2">NBRC 3747</strain>
    </source>
</reference>
<keyword evidence="2" id="KW-1185">Reference proteome</keyword>